<protein>
    <recommendedName>
        <fullName evidence="9">4,4'-diaponeurosporenoate glycosyltransferase</fullName>
    </recommendedName>
</protein>
<evidence type="ECO:0000256" key="7">
    <source>
        <dbReference type="ARBA" id="ARBA00037904"/>
    </source>
</evidence>
<comment type="caution">
    <text evidence="11">The sequence shown here is derived from an EMBL/GenBank/DDBJ whole genome shotgun (WGS) entry which is preliminary data.</text>
</comment>
<dbReference type="GO" id="GO:0016757">
    <property type="term" value="F:glycosyltransferase activity"/>
    <property type="evidence" value="ECO:0007669"/>
    <property type="project" value="UniProtKB-KW"/>
</dbReference>
<comment type="subcellular location">
    <subcellularLocation>
        <location evidence="1">Cell membrane</location>
    </subcellularLocation>
</comment>
<evidence type="ECO:0000256" key="2">
    <source>
        <dbReference type="ARBA" id="ARBA00022475"/>
    </source>
</evidence>
<dbReference type="RefSeq" id="WP_344750027.1">
    <property type="nucleotide sequence ID" value="NZ_BAAAWW010000215.1"/>
</dbReference>
<evidence type="ECO:0000256" key="5">
    <source>
        <dbReference type="ARBA" id="ARBA00023136"/>
    </source>
</evidence>
<evidence type="ECO:0000256" key="9">
    <source>
        <dbReference type="ARBA" id="ARBA00040345"/>
    </source>
</evidence>
<dbReference type="Pfam" id="PF00535">
    <property type="entry name" value="Glycos_transf_2"/>
    <property type="match status" value="1"/>
</dbReference>
<evidence type="ECO:0000259" key="10">
    <source>
        <dbReference type="Pfam" id="PF00535"/>
    </source>
</evidence>
<comment type="pathway">
    <text evidence="7">Carotenoid biosynthesis; staphyloxanthin biosynthesis; staphyloxanthin from farnesyl diphosphate: step 4/5.</text>
</comment>
<evidence type="ECO:0000256" key="1">
    <source>
        <dbReference type="ARBA" id="ARBA00004236"/>
    </source>
</evidence>
<keyword evidence="3 11" id="KW-0328">Glycosyltransferase</keyword>
<dbReference type="EMBL" id="JBHMBS010000046">
    <property type="protein sequence ID" value="MFB9682124.1"/>
    <property type="molecule type" value="Genomic_DNA"/>
</dbReference>
<dbReference type="InterPro" id="IPR001173">
    <property type="entry name" value="Glyco_trans_2-like"/>
</dbReference>
<sequence length="270" mass="28168">MIQAVGVVVPARDEEELLPACLASLDLAGRMIPGVAVHLIVVADTCGDRTASIAARAGATVVEGTMTNVGQARLAGTQVLLRRTRGLDPATVWVATTDADTLVPPCWLGRQLRHAAQGWEAIVGTVTVTDWSGYPSWCRTAYAEGYTAGTETSDTEAIGVKANGENGGNAACQERTGDARWHPHVHGANLGLTAAAYLAVGGFSALPTGEDDALVRALESAGRRVLRTTGVSVVTSARRDPRAPDGFGHFLARLERDTASAACRPSGQPF</sequence>
<dbReference type="PANTHER" id="PTHR43646">
    <property type="entry name" value="GLYCOSYLTRANSFERASE"/>
    <property type="match status" value="1"/>
</dbReference>
<accession>A0ABV5TSK5</accession>
<dbReference type="Gene3D" id="3.90.550.10">
    <property type="entry name" value="Spore Coat Polysaccharide Biosynthesis Protein SpsA, Chain A"/>
    <property type="match status" value="1"/>
</dbReference>
<evidence type="ECO:0000256" key="6">
    <source>
        <dbReference type="ARBA" id="ARBA00037281"/>
    </source>
</evidence>
<proteinExistence type="inferred from homology"/>
<evidence type="ECO:0000313" key="11">
    <source>
        <dbReference type="EMBL" id="MFB9682124.1"/>
    </source>
</evidence>
<organism evidence="11 12">
    <name type="scientific">Streptosporangium vulgare</name>
    <dbReference type="NCBI Taxonomy" id="46190"/>
    <lineage>
        <taxon>Bacteria</taxon>
        <taxon>Bacillati</taxon>
        <taxon>Actinomycetota</taxon>
        <taxon>Actinomycetes</taxon>
        <taxon>Streptosporangiales</taxon>
        <taxon>Streptosporangiaceae</taxon>
        <taxon>Streptosporangium</taxon>
    </lineage>
</organism>
<keyword evidence="5" id="KW-0472">Membrane</keyword>
<keyword evidence="12" id="KW-1185">Reference proteome</keyword>
<evidence type="ECO:0000256" key="4">
    <source>
        <dbReference type="ARBA" id="ARBA00022679"/>
    </source>
</evidence>
<evidence type="ECO:0000313" key="12">
    <source>
        <dbReference type="Proteomes" id="UP001589610"/>
    </source>
</evidence>
<dbReference type="Proteomes" id="UP001589610">
    <property type="component" value="Unassembled WGS sequence"/>
</dbReference>
<reference evidence="11 12" key="1">
    <citation type="submission" date="2024-09" db="EMBL/GenBank/DDBJ databases">
        <authorList>
            <person name="Sun Q."/>
            <person name="Mori K."/>
        </authorList>
    </citation>
    <scope>NUCLEOTIDE SEQUENCE [LARGE SCALE GENOMIC DNA]</scope>
    <source>
        <strain evidence="11 12">JCM 3028</strain>
    </source>
</reference>
<evidence type="ECO:0000256" key="8">
    <source>
        <dbReference type="ARBA" id="ARBA00038120"/>
    </source>
</evidence>
<comment type="similarity">
    <text evidence="8">Belongs to the glycosyltransferase 2 family. CrtQ subfamily.</text>
</comment>
<name>A0ABV5TSK5_9ACTN</name>
<evidence type="ECO:0000256" key="3">
    <source>
        <dbReference type="ARBA" id="ARBA00022676"/>
    </source>
</evidence>
<dbReference type="SUPFAM" id="SSF53448">
    <property type="entry name" value="Nucleotide-diphospho-sugar transferases"/>
    <property type="match status" value="1"/>
</dbReference>
<dbReference type="PANTHER" id="PTHR43646:SF2">
    <property type="entry name" value="GLYCOSYLTRANSFERASE 2-LIKE DOMAIN-CONTAINING PROTEIN"/>
    <property type="match status" value="1"/>
</dbReference>
<keyword evidence="4 11" id="KW-0808">Transferase</keyword>
<comment type="function">
    <text evidence="6">Catalyzes the glycosylation of 4,4'-diaponeurosporenoate, i.e. the esterification of glucose at the C1'' position with the carboxyl group of 4,4'-diaponeurosporenic acid, to form glycosyl-4,4'-diaponeurosporenoate. This is a step in the biosynthesis of staphyloxanthin, an orange pigment present in most staphylococci strains.</text>
</comment>
<feature type="domain" description="Glycosyltransferase 2-like" evidence="10">
    <location>
        <begin position="7"/>
        <end position="141"/>
    </location>
</feature>
<gene>
    <name evidence="11" type="ORF">ACFFRH_42195</name>
</gene>
<dbReference type="InterPro" id="IPR029044">
    <property type="entry name" value="Nucleotide-diphossugar_trans"/>
</dbReference>
<keyword evidence="2" id="KW-1003">Cell membrane</keyword>